<dbReference type="PANTHER" id="PTHR16007">
    <property type="entry name" value="EPIDIDYMAL MEMBRANE PROTEIN E9-RELATED"/>
    <property type="match status" value="1"/>
</dbReference>
<organism evidence="7 8">
    <name type="scientific">Dunaliella salina</name>
    <name type="common">Green alga</name>
    <name type="synonym">Protococcus salinus</name>
    <dbReference type="NCBI Taxonomy" id="3046"/>
    <lineage>
        <taxon>Eukaryota</taxon>
        <taxon>Viridiplantae</taxon>
        <taxon>Chlorophyta</taxon>
        <taxon>core chlorophytes</taxon>
        <taxon>Chlorophyceae</taxon>
        <taxon>CS clade</taxon>
        <taxon>Chlamydomonadales</taxon>
        <taxon>Dunaliellaceae</taxon>
        <taxon>Dunaliella</taxon>
    </lineage>
</organism>
<evidence type="ECO:0000313" key="7">
    <source>
        <dbReference type="EMBL" id="KAF5836611.1"/>
    </source>
</evidence>
<keyword evidence="3 6" id="KW-0812">Transmembrane</keyword>
<dbReference type="EMBL" id="MU069652">
    <property type="protein sequence ID" value="KAF5836611.1"/>
    <property type="molecule type" value="Genomic_DNA"/>
</dbReference>
<proteinExistence type="inferred from homology"/>
<comment type="subcellular location">
    <subcellularLocation>
        <location evidence="1">Membrane</location>
        <topology evidence="1">Multi-pass membrane protein</topology>
    </subcellularLocation>
</comment>
<comment type="caution">
    <text evidence="7">The sequence shown here is derived from an EMBL/GenBank/DDBJ whole genome shotgun (WGS) entry which is preliminary data.</text>
</comment>
<sequence length="286" mass="32089">MDDKAMYYCNNERYGMYGGDWKGHVLPGTAFLVWGLHWLNGSLQRYYSSKPEEYRSLGYYGLSSSLPWPIEGVIKIVLTILGSFLELTWQKENGYARVICKPGTAREGHLNGKTVHNWQHFASYPGFFVSGVVDFLYYYTQASLPQDGEKVFLGLAFFNEGLIMLLHKKHDPLDVLLHQTLGYVMVATALSVWAEVVWPRSFTATLCRAGTIMGQGVILWIIATLIRGEYLIAWDQSYKDDQVPAQYAAVIIVQGILGLQCLFAVLAAMSSLRTRASPTPERGPGQ</sequence>
<evidence type="ECO:0000256" key="2">
    <source>
        <dbReference type="ARBA" id="ARBA00006948"/>
    </source>
</evidence>
<protein>
    <submittedName>
        <fullName evidence="7">Uncharacterized protein</fullName>
    </submittedName>
</protein>
<evidence type="ECO:0000256" key="5">
    <source>
        <dbReference type="ARBA" id="ARBA00023136"/>
    </source>
</evidence>
<keyword evidence="8" id="KW-1185">Reference proteome</keyword>
<accession>A0ABQ7GPT8</accession>
<evidence type="ECO:0000256" key="1">
    <source>
        <dbReference type="ARBA" id="ARBA00004141"/>
    </source>
</evidence>
<keyword evidence="4 6" id="KW-1133">Transmembrane helix</keyword>
<dbReference type="InterPro" id="IPR006904">
    <property type="entry name" value="DUF716"/>
</dbReference>
<dbReference type="PANTHER" id="PTHR16007:SF15">
    <property type="entry name" value="TRANSMEMBRANE PROTEIN 45B"/>
    <property type="match status" value="1"/>
</dbReference>
<evidence type="ECO:0000256" key="3">
    <source>
        <dbReference type="ARBA" id="ARBA00022692"/>
    </source>
</evidence>
<evidence type="ECO:0000256" key="4">
    <source>
        <dbReference type="ARBA" id="ARBA00022989"/>
    </source>
</evidence>
<comment type="similarity">
    <text evidence="2">Belongs to the TMEM45 family.</text>
</comment>
<evidence type="ECO:0000313" key="8">
    <source>
        <dbReference type="Proteomes" id="UP000815325"/>
    </source>
</evidence>
<feature type="transmembrane region" description="Helical" evidence="6">
    <location>
        <begin position="205"/>
        <end position="226"/>
    </location>
</feature>
<keyword evidence="5 6" id="KW-0472">Membrane</keyword>
<evidence type="ECO:0000256" key="6">
    <source>
        <dbReference type="SAM" id="Phobius"/>
    </source>
</evidence>
<dbReference type="Proteomes" id="UP000815325">
    <property type="component" value="Unassembled WGS sequence"/>
</dbReference>
<reference evidence="7" key="1">
    <citation type="submission" date="2017-08" db="EMBL/GenBank/DDBJ databases">
        <authorList>
            <person name="Polle J.E."/>
            <person name="Barry K."/>
            <person name="Cushman J."/>
            <person name="Schmutz J."/>
            <person name="Tran D."/>
            <person name="Hathwaick L.T."/>
            <person name="Yim W.C."/>
            <person name="Jenkins J."/>
            <person name="Mckie-Krisberg Z.M."/>
            <person name="Prochnik S."/>
            <person name="Lindquist E."/>
            <person name="Dockter R.B."/>
            <person name="Adam C."/>
            <person name="Molina H."/>
            <person name="Bunkerborg J."/>
            <person name="Jin E."/>
            <person name="Buchheim M."/>
            <person name="Magnuson J."/>
        </authorList>
    </citation>
    <scope>NUCLEOTIDE SEQUENCE</scope>
    <source>
        <strain evidence="7">CCAP 19/18</strain>
    </source>
</reference>
<dbReference type="Pfam" id="PF04819">
    <property type="entry name" value="DUF716"/>
    <property type="match status" value="1"/>
</dbReference>
<feature type="transmembrane region" description="Helical" evidence="6">
    <location>
        <begin position="180"/>
        <end position="198"/>
    </location>
</feature>
<gene>
    <name evidence="7" type="ORF">DUNSADRAFT_5686</name>
</gene>
<name>A0ABQ7GPT8_DUNSA</name>
<dbReference type="InterPro" id="IPR042127">
    <property type="entry name" value="TMEM45"/>
</dbReference>
<feature type="transmembrane region" description="Helical" evidence="6">
    <location>
        <begin position="121"/>
        <end position="139"/>
    </location>
</feature>
<feature type="transmembrane region" description="Helical" evidence="6">
    <location>
        <begin position="246"/>
        <end position="268"/>
    </location>
</feature>